<feature type="repeat" description="TPR" evidence="1">
    <location>
        <begin position="104"/>
        <end position="137"/>
    </location>
</feature>
<evidence type="ECO:0000256" key="2">
    <source>
        <dbReference type="SAM" id="Coils"/>
    </source>
</evidence>
<evidence type="ECO:0000313" key="3">
    <source>
        <dbReference type="EMBL" id="XDU66833.1"/>
    </source>
</evidence>
<dbReference type="KEGG" id="lrug:AB8B22_00025"/>
<dbReference type="PROSITE" id="PS50005">
    <property type="entry name" value="TPR"/>
    <property type="match status" value="1"/>
</dbReference>
<dbReference type="InterPro" id="IPR019734">
    <property type="entry name" value="TPR_rpt"/>
</dbReference>
<organism evidence="3">
    <name type="scientific">Leptotrichia rugosa</name>
    <dbReference type="NCBI Taxonomy" id="3239302"/>
    <lineage>
        <taxon>Bacteria</taxon>
        <taxon>Fusobacteriati</taxon>
        <taxon>Fusobacteriota</taxon>
        <taxon>Fusobacteriia</taxon>
        <taxon>Fusobacteriales</taxon>
        <taxon>Leptotrichiaceae</taxon>
        <taxon>Leptotrichia</taxon>
    </lineage>
</organism>
<dbReference type="SUPFAM" id="SSF81901">
    <property type="entry name" value="HCP-like"/>
    <property type="match status" value="1"/>
</dbReference>
<dbReference type="RefSeq" id="WP_369711086.1">
    <property type="nucleotide sequence ID" value="NZ_CP165644.1"/>
</dbReference>
<dbReference type="InterPro" id="IPR011990">
    <property type="entry name" value="TPR-like_helical_dom_sf"/>
</dbReference>
<dbReference type="PANTHER" id="PTHR12558:SF13">
    <property type="entry name" value="CELL DIVISION CYCLE PROTEIN 27 HOMOLOG"/>
    <property type="match status" value="1"/>
</dbReference>
<dbReference type="EMBL" id="CP165644">
    <property type="protein sequence ID" value="XDU66833.1"/>
    <property type="molecule type" value="Genomic_DNA"/>
</dbReference>
<name>A0AB39VGJ9_9FUSO</name>
<accession>A0AB39VGJ9</accession>
<evidence type="ECO:0008006" key="4">
    <source>
        <dbReference type="Google" id="ProtNLM"/>
    </source>
</evidence>
<dbReference type="Pfam" id="PF13181">
    <property type="entry name" value="TPR_8"/>
    <property type="match status" value="2"/>
</dbReference>
<reference evidence="3" key="1">
    <citation type="submission" date="2024-07" db="EMBL/GenBank/DDBJ databases">
        <authorList>
            <person name="Li X.-J."/>
            <person name="Wang X."/>
        </authorList>
    </citation>
    <scope>NUCLEOTIDE SEQUENCE</scope>
    <source>
        <strain evidence="3">HSP-334</strain>
    </source>
</reference>
<keyword evidence="2" id="KW-0175">Coiled coil</keyword>
<protein>
    <recommendedName>
        <fullName evidence="4">Tetratricopeptide repeat protein</fullName>
    </recommendedName>
</protein>
<feature type="coiled-coil region" evidence="2">
    <location>
        <begin position="304"/>
        <end position="335"/>
    </location>
</feature>
<dbReference type="SUPFAM" id="SSF48452">
    <property type="entry name" value="TPR-like"/>
    <property type="match status" value="1"/>
</dbReference>
<proteinExistence type="predicted"/>
<evidence type="ECO:0000256" key="1">
    <source>
        <dbReference type="PROSITE-ProRule" id="PRU00339"/>
    </source>
</evidence>
<dbReference type="Gene3D" id="1.25.40.10">
    <property type="entry name" value="Tetratricopeptide repeat domain"/>
    <property type="match status" value="3"/>
</dbReference>
<dbReference type="SMART" id="SM00028">
    <property type="entry name" value="TPR"/>
    <property type="match status" value="8"/>
</dbReference>
<keyword evidence="1" id="KW-0802">TPR repeat</keyword>
<dbReference type="AlphaFoldDB" id="A0AB39VGJ9"/>
<gene>
    <name evidence="3" type="ORF">AB8B22_00025</name>
</gene>
<sequence length="339" mass="40505">MNVEQLLLEADKMIEKKEYDNAMLYLKTVLEIDESNFVALTGIVELYSEFEMYGEAVKYAKKRYKKYPKNKDTIFSLGYIYQTLGKFKKAISVYKKFLEEEDNYFVYLNLGMCYSFLKYFKKAMEYVEKAIGLEPKSVEAYVQKGDIFTMMKKYDSAILQYKNLVNFKGIKLAKLYARMGDTMVYSNDVKKAIKYYNIAISCEDVQDYIFEDFFEILLQAKEYKEIELLFLNYENSGLSRIKMLNLKGRYYLARKKFSEAEKICRKMIMIEPEVPRHYYNLIFVLEKEHKYDEAFECIKNNKNILTNENILEELKKKLNEGKRKYKKILKNKKQEVTDE</sequence>
<dbReference type="PANTHER" id="PTHR12558">
    <property type="entry name" value="CELL DIVISION CYCLE 16,23,27"/>
    <property type="match status" value="1"/>
</dbReference>